<evidence type="ECO:0000313" key="3">
    <source>
        <dbReference type="Proteomes" id="UP001140949"/>
    </source>
</evidence>
<dbReference type="PANTHER" id="PTHR35288:SF1">
    <property type="entry name" value="TAIL FIBER"/>
    <property type="match status" value="1"/>
</dbReference>
<dbReference type="EMBL" id="JANAVB010020396">
    <property type="protein sequence ID" value="KAJ6827375.1"/>
    <property type="molecule type" value="Genomic_DNA"/>
</dbReference>
<sequence>MCTTPIQVTSTQLVANEIFPSSAVKALLYPGAAVSSLLSNMTIPRWDNILHMYNLTEVKNASATVDLQRLEVLAGSYFAVAGAFIGLINQGDEHVWNSSCSLGPSEGRDARKASEHRSDKGCLCPPNNVGRNNLCYIINKLQSEEGSKSYPGSTCC</sequence>
<dbReference type="AlphaFoldDB" id="A0AAX6GGD7"/>
<dbReference type="PANTHER" id="PTHR35288">
    <property type="entry name" value="TAIL FIBER"/>
    <property type="match status" value="1"/>
</dbReference>
<keyword evidence="3" id="KW-1185">Reference proteome</keyword>
<organism evidence="2 3">
    <name type="scientific">Iris pallida</name>
    <name type="common">Sweet iris</name>
    <dbReference type="NCBI Taxonomy" id="29817"/>
    <lineage>
        <taxon>Eukaryota</taxon>
        <taxon>Viridiplantae</taxon>
        <taxon>Streptophyta</taxon>
        <taxon>Embryophyta</taxon>
        <taxon>Tracheophyta</taxon>
        <taxon>Spermatophyta</taxon>
        <taxon>Magnoliopsida</taxon>
        <taxon>Liliopsida</taxon>
        <taxon>Asparagales</taxon>
        <taxon>Iridaceae</taxon>
        <taxon>Iridoideae</taxon>
        <taxon>Irideae</taxon>
        <taxon>Iris</taxon>
    </lineage>
</organism>
<name>A0AAX6GGD7_IRIPA</name>
<protein>
    <submittedName>
        <fullName evidence="2">Uncharacterized protein</fullName>
    </submittedName>
</protein>
<proteinExistence type="predicted"/>
<evidence type="ECO:0000313" key="1">
    <source>
        <dbReference type="EMBL" id="KAJ6827374.1"/>
    </source>
</evidence>
<gene>
    <name evidence="1" type="ORF">M6B38_368535</name>
    <name evidence="2" type="ORF">M6B38_368540</name>
</gene>
<accession>A0AAX6GGD7</accession>
<dbReference type="EMBL" id="JANAVB010020396">
    <property type="protein sequence ID" value="KAJ6827374.1"/>
    <property type="molecule type" value="Genomic_DNA"/>
</dbReference>
<dbReference type="Proteomes" id="UP001140949">
    <property type="component" value="Unassembled WGS sequence"/>
</dbReference>
<reference evidence="2" key="1">
    <citation type="journal article" date="2023" name="GigaByte">
        <title>Genome assembly of the bearded iris, Iris pallida Lam.</title>
        <authorList>
            <person name="Bruccoleri R.E."/>
            <person name="Oakeley E.J."/>
            <person name="Faust A.M.E."/>
            <person name="Altorfer M."/>
            <person name="Dessus-Babus S."/>
            <person name="Burckhardt D."/>
            <person name="Oertli M."/>
            <person name="Naumann U."/>
            <person name="Petersen F."/>
            <person name="Wong J."/>
        </authorList>
    </citation>
    <scope>NUCLEOTIDE SEQUENCE</scope>
    <source>
        <strain evidence="2">GSM-AAB239-AS_SAM_17_03QT</strain>
    </source>
</reference>
<reference evidence="2" key="2">
    <citation type="submission" date="2023-04" db="EMBL/GenBank/DDBJ databases">
        <authorList>
            <person name="Bruccoleri R.E."/>
            <person name="Oakeley E.J."/>
            <person name="Faust A.-M."/>
            <person name="Dessus-Babus S."/>
            <person name="Altorfer M."/>
            <person name="Burckhardt D."/>
            <person name="Oertli M."/>
            <person name="Naumann U."/>
            <person name="Petersen F."/>
            <person name="Wong J."/>
        </authorList>
    </citation>
    <scope>NUCLEOTIDE SEQUENCE</scope>
    <source>
        <strain evidence="2">GSM-AAB239-AS_SAM_17_03QT</strain>
        <tissue evidence="2">Leaf</tissue>
    </source>
</reference>
<comment type="caution">
    <text evidence="2">The sequence shown here is derived from an EMBL/GenBank/DDBJ whole genome shotgun (WGS) entry which is preliminary data.</text>
</comment>
<evidence type="ECO:0000313" key="2">
    <source>
        <dbReference type="EMBL" id="KAJ6827375.1"/>
    </source>
</evidence>